<dbReference type="Pfam" id="PF13411">
    <property type="entry name" value="MerR_1"/>
    <property type="match status" value="1"/>
</dbReference>
<organism evidence="4 5">
    <name type="scientific">Acetobacter ghanensis</name>
    <dbReference type="NCBI Taxonomy" id="431306"/>
    <lineage>
        <taxon>Bacteria</taxon>
        <taxon>Pseudomonadati</taxon>
        <taxon>Pseudomonadota</taxon>
        <taxon>Alphaproteobacteria</taxon>
        <taxon>Acetobacterales</taxon>
        <taxon>Acetobacteraceae</taxon>
        <taxon>Acetobacter</taxon>
    </lineage>
</organism>
<proteinExistence type="predicted"/>
<name>A0ABX0KKS0_9PROT</name>
<dbReference type="SUPFAM" id="SSF46955">
    <property type="entry name" value="Putative DNA-binding domain"/>
    <property type="match status" value="1"/>
</dbReference>
<gene>
    <name evidence="4" type="ORF">GOB80_05780</name>
</gene>
<keyword evidence="1" id="KW-0238">DNA-binding</keyword>
<dbReference type="SMART" id="SM00422">
    <property type="entry name" value="HTH_MERR"/>
    <property type="match status" value="1"/>
</dbReference>
<evidence type="ECO:0000259" key="3">
    <source>
        <dbReference type="PROSITE" id="PS50937"/>
    </source>
</evidence>
<keyword evidence="5" id="KW-1185">Reference proteome</keyword>
<feature type="compositionally biased region" description="Polar residues" evidence="2">
    <location>
        <begin position="1"/>
        <end position="18"/>
    </location>
</feature>
<evidence type="ECO:0000256" key="1">
    <source>
        <dbReference type="ARBA" id="ARBA00023125"/>
    </source>
</evidence>
<evidence type="ECO:0000313" key="4">
    <source>
        <dbReference type="EMBL" id="NHO39203.1"/>
    </source>
</evidence>
<comment type="caution">
    <text evidence="4">The sequence shown here is derived from an EMBL/GenBank/DDBJ whole genome shotgun (WGS) entry which is preliminary data.</text>
</comment>
<dbReference type="PANTHER" id="PTHR30204">
    <property type="entry name" value="REDOX-CYCLING DRUG-SENSING TRANSCRIPTIONAL ACTIVATOR SOXR"/>
    <property type="match status" value="1"/>
</dbReference>
<evidence type="ECO:0000313" key="5">
    <source>
        <dbReference type="Proteomes" id="UP000657200"/>
    </source>
</evidence>
<dbReference type="RefSeq" id="WP_083503614.1">
    <property type="nucleotide sequence ID" value="NZ_LN609302.1"/>
</dbReference>
<sequence length="196" mass="21494">MTINGTSSSYESEQNTLGASPEVSESVGFEKGPEAFRTISEVADELHVPQHTLRLWETQFHQVRPLKRGGGRRYYRPDDVVLLSQIADLLYKQGYTVKGVQRLLQEGALARTEPLDTPEGENEGVTVAQSEVAPVEDAPAVADYEQVEAVVAELPAAIEAGLEQALVQVMGQNVRLRADLSDVLVELEALRRKILA</sequence>
<dbReference type="Gene3D" id="1.10.1660.10">
    <property type="match status" value="1"/>
</dbReference>
<protein>
    <submittedName>
        <fullName evidence="4">MerR family transcriptional regulator</fullName>
    </submittedName>
</protein>
<dbReference type="InterPro" id="IPR000551">
    <property type="entry name" value="MerR-type_HTH_dom"/>
</dbReference>
<evidence type="ECO:0000256" key="2">
    <source>
        <dbReference type="SAM" id="MobiDB-lite"/>
    </source>
</evidence>
<reference evidence="4 5" key="1">
    <citation type="journal article" date="2020" name="Int. J. Syst. Evol. Microbiol.">
        <title>Novel acetic acid bacteria from cider fermentations: Acetobacter conturbans sp. nov. and Acetobacter fallax sp. nov.</title>
        <authorList>
            <person name="Sombolestani A.S."/>
            <person name="Cleenwerck I."/>
            <person name="Cnockaert M."/>
            <person name="Borremans W."/>
            <person name="Wieme A.D."/>
            <person name="De Vuyst L."/>
            <person name="Vandamme P."/>
        </authorList>
    </citation>
    <scope>NUCLEOTIDE SEQUENCE [LARGE SCALE GENOMIC DNA]</scope>
    <source>
        <strain evidence="4 5">LMG 23848</strain>
    </source>
</reference>
<dbReference type="InterPro" id="IPR009061">
    <property type="entry name" value="DNA-bd_dom_put_sf"/>
</dbReference>
<accession>A0ABX0KKS0</accession>
<feature type="domain" description="HTH merR-type" evidence="3">
    <location>
        <begin position="38"/>
        <end position="106"/>
    </location>
</feature>
<dbReference type="EMBL" id="WOTE01000002">
    <property type="protein sequence ID" value="NHO39203.1"/>
    <property type="molecule type" value="Genomic_DNA"/>
</dbReference>
<dbReference type="PROSITE" id="PS50937">
    <property type="entry name" value="HTH_MERR_2"/>
    <property type="match status" value="1"/>
</dbReference>
<dbReference type="PANTHER" id="PTHR30204:SF15">
    <property type="entry name" value="BLL5018 PROTEIN"/>
    <property type="match status" value="1"/>
</dbReference>
<dbReference type="Proteomes" id="UP000657200">
    <property type="component" value="Unassembled WGS sequence"/>
</dbReference>
<dbReference type="InterPro" id="IPR047057">
    <property type="entry name" value="MerR_fam"/>
</dbReference>
<feature type="region of interest" description="Disordered" evidence="2">
    <location>
        <begin position="1"/>
        <end position="26"/>
    </location>
</feature>
<dbReference type="CDD" id="cd04765">
    <property type="entry name" value="HTH_MlrA-like_sg2"/>
    <property type="match status" value="1"/>
</dbReference>